<keyword evidence="2" id="KW-0812">Transmembrane</keyword>
<gene>
    <name evidence="4" type="ORF">HQN87_02990</name>
</gene>
<comment type="caution">
    <text evidence="4">The sequence shown here is derived from an EMBL/GenBank/DDBJ whole genome shotgun (WGS) entry which is preliminary data.</text>
</comment>
<feature type="compositionally biased region" description="Low complexity" evidence="1">
    <location>
        <begin position="366"/>
        <end position="380"/>
    </location>
</feature>
<name>A0ABX2DLF1_9BACL</name>
<organism evidence="4 5">
    <name type="scientific">Paenibacillus tritici</name>
    <dbReference type="NCBI Taxonomy" id="1873425"/>
    <lineage>
        <taxon>Bacteria</taxon>
        <taxon>Bacillati</taxon>
        <taxon>Bacillota</taxon>
        <taxon>Bacilli</taxon>
        <taxon>Bacillales</taxon>
        <taxon>Paenibacillaceae</taxon>
        <taxon>Paenibacillus</taxon>
    </lineage>
</organism>
<dbReference type="InterPro" id="IPR008756">
    <property type="entry name" value="Peptidase_M56"/>
</dbReference>
<proteinExistence type="predicted"/>
<dbReference type="PANTHER" id="PTHR34978:SF3">
    <property type="entry name" value="SLR0241 PROTEIN"/>
    <property type="match status" value="1"/>
</dbReference>
<dbReference type="RefSeq" id="WP_173127439.1">
    <property type="nucleotide sequence ID" value="NZ_JABMKX010000001.1"/>
</dbReference>
<dbReference type="InterPro" id="IPR052173">
    <property type="entry name" value="Beta-lactam_resp_regulator"/>
</dbReference>
<protein>
    <submittedName>
        <fullName evidence="4">Peptidase M56</fullName>
    </submittedName>
</protein>
<keyword evidence="2" id="KW-1133">Transmembrane helix</keyword>
<feature type="transmembrane region" description="Helical" evidence="2">
    <location>
        <begin position="6"/>
        <end position="28"/>
    </location>
</feature>
<keyword evidence="5" id="KW-1185">Reference proteome</keyword>
<feature type="region of interest" description="Disordered" evidence="1">
    <location>
        <begin position="366"/>
        <end position="447"/>
    </location>
</feature>
<keyword evidence="2" id="KW-0472">Membrane</keyword>
<evidence type="ECO:0000313" key="4">
    <source>
        <dbReference type="EMBL" id="NQX44286.1"/>
    </source>
</evidence>
<sequence length="447" mass="47966">MNSLLEILCSLSVAGSVVTVSFHALGRLSTDHFPAKWRYVLLKLALALYLLPIALVLPWLSRLAAPHPANSTQNIQTGRVSGQIAETLQPAVTLSASTAYLLLGIWAAGAITFAAWQWYAYRRFTAQLERNRTMVPENSETAILLKNIKEQLGLTRSVKLAYSSIARSPFLAGLWRPTIYLPAQNHANLDMDMVLRHELVHLKRKDLWIKAGLLLVRTLHWYNPLVHTVRTGLHTWSELTCDQEVVQDMSHAERKRYGGTILNVMAGSKGLPEQFCASLSGDGKQLKRRLTHMLNVKKLNKQTLFLSVTAALLIAGISTSTAALASKVTPQVVPDSEYVASEAAAPSRSEGGLTVPAAVSVTVPAESSSAAAQQGTTAQPVPEPVPVPAGSVTVPAPAESVPAPAPAQQVTTAQPIPDKLAAVTVSAQEDTSTVPHPELVSAPAPAK</sequence>
<evidence type="ECO:0000256" key="1">
    <source>
        <dbReference type="SAM" id="MobiDB-lite"/>
    </source>
</evidence>
<evidence type="ECO:0000313" key="5">
    <source>
        <dbReference type="Proteomes" id="UP000711047"/>
    </source>
</evidence>
<evidence type="ECO:0000256" key="2">
    <source>
        <dbReference type="SAM" id="Phobius"/>
    </source>
</evidence>
<feature type="transmembrane region" description="Helical" evidence="2">
    <location>
        <begin position="40"/>
        <end position="60"/>
    </location>
</feature>
<dbReference type="EMBL" id="JABMKX010000001">
    <property type="protein sequence ID" value="NQX44286.1"/>
    <property type="molecule type" value="Genomic_DNA"/>
</dbReference>
<feature type="transmembrane region" description="Helical" evidence="2">
    <location>
        <begin position="99"/>
        <end position="121"/>
    </location>
</feature>
<feature type="transmembrane region" description="Helical" evidence="2">
    <location>
        <begin position="303"/>
        <end position="325"/>
    </location>
</feature>
<reference evidence="4 5" key="1">
    <citation type="submission" date="2020-05" db="EMBL/GenBank/DDBJ databases">
        <title>Paenibacillus glebae, sp. nov., Paenibacillus humi sp. nov., Paenibacillus pedi sp. nov., Paenibacillus terrestris sp. nov. and Paenibacillus terricola sp. nov., isolated from a forest top soil sample.</title>
        <authorList>
            <person name="Qi S."/>
            <person name="Carlier A."/>
            <person name="Cnockaert M."/>
            <person name="Vandamme P."/>
        </authorList>
    </citation>
    <scope>NUCLEOTIDE SEQUENCE [LARGE SCALE GENOMIC DNA]</scope>
    <source>
        <strain evidence="4 5">LMG 29502</strain>
    </source>
</reference>
<evidence type="ECO:0000259" key="3">
    <source>
        <dbReference type="Pfam" id="PF05569"/>
    </source>
</evidence>
<dbReference type="PANTHER" id="PTHR34978">
    <property type="entry name" value="POSSIBLE SENSOR-TRANSDUCER PROTEIN BLAR"/>
    <property type="match status" value="1"/>
</dbReference>
<feature type="compositionally biased region" description="Low complexity" evidence="1">
    <location>
        <begin position="392"/>
        <end position="415"/>
    </location>
</feature>
<feature type="domain" description="Peptidase M56" evidence="3">
    <location>
        <begin position="8"/>
        <end position="291"/>
    </location>
</feature>
<dbReference type="Proteomes" id="UP000711047">
    <property type="component" value="Unassembled WGS sequence"/>
</dbReference>
<accession>A0ABX2DLF1</accession>
<feature type="compositionally biased region" description="Polar residues" evidence="1">
    <location>
        <begin position="425"/>
        <end position="434"/>
    </location>
</feature>
<dbReference type="CDD" id="cd07341">
    <property type="entry name" value="M56_BlaR1_MecR1_like"/>
    <property type="match status" value="1"/>
</dbReference>
<dbReference type="Pfam" id="PF05569">
    <property type="entry name" value="Peptidase_M56"/>
    <property type="match status" value="1"/>
</dbReference>